<name>A0A1F7FGP0_UNCRA</name>
<dbReference type="InterPro" id="IPR014001">
    <property type="entry name" value="Helicase_ATP-bd"/>
</dbReference>
<dbReference type="Gene3D" id="3.90.1570.30">
    <property type="match status" value="1"/>
</dbReference>
<dbReference type="PANTHER" id="PTHR47396:SF1">
    <property type="entry name" value="ATP-DEPENDENT HELICASE IRC3-RELATED"/>
    <property type="match status" value="1"/>
</dbReference>
<dbReference type="SMART" id="SM00487">
    <property type="entry name" value="DEXDc"/>
    <property type="match status" value="1"/>
</dbReference>
<evidence type="ECO:0000259" key="1">
    <source>
        <dbReference type="PROSITE" id="PS51192"/>
    </source>
</evidence>
<dbReference type="AlphaFoldDB" id="A0A1F7FGP0"/>
<dbReference type="EMBL" id="MFYX01000046">
    <property type="protein sequence ID" value="OGK05870.1"/>
    <property type="molecule type" value="Genomic_DNA"/>
</dbReference>
<sequence>MRTEKLDEQSTRRQIIDSMLGDAGWDVHNRKDVMIELEVSGAGKERVWRPAPASGFVDYLLLDRYGNPLAVVEAKKTSRDPIAGKQQAADYADGIKKTFSVSPFIFLTNGYETWFWNREFAAETMVHGFFSRDDLERIRFQNQNRNNLLATPIKKEIADRAYQAEAIKRISSGLMKNHRKFLLVMATGTGKTRTAMALVDVMLRAKWAQRVLFLVDREALAVQAFNDGFKDHLPEEPREYIRSGHIDSAKRLYVSTIQTMMECFTTVTPGFFDVIISDECHRSIYNKWRDVLSYFQAVQIGLTATPSEFVERDTFRFFGCLDNLPTFVYPYEHAIQEKCLVDFRPPYAAQTQFQVQGIKGRDLPEVVRNKLLEQGLLPDELDFEGSDLEKKVTNEGTNETLIREFMDVSIKDDGGVVPGKTIIFAVSHKHAIRLHLLFNKLYPEYQGRLSEVIDSKMERPLKLFDKFKNESYPRITISVDMLDTGVDVREIVNLVFAKPVFSKIKFWQMIGRGTRVLHVDPAKRKPWCMAKDRFLIIDHWGNFEYFGEKPDGEKPATPDPLPAKIFKLRLQKATFFLDSKDTKRFEYVKNELIADIKALPSNSITIKENKRNIDKALSPAVWDDFDVQSREYLEKTIAPLLKYKSDCSIPEESFIYATEKLGFSLLLKQKEELERAKKDIVSDCRKLPHNLGVVKKHEPLIRSILDGPFWQTISYDSCEQLKNDLSPVMKHKQIEEREILELDLDDLIAKREWVEFGPNGEGAYVHEYREKVEKKVMALANSHPALRKVKAGAPISEKDLADIEDTVNGPELYVSEENLRKIYKQPYGTFIQFIKSILGLYKFPDPETLVNASFNTYIVERNNSNPLSPDQIRFLRTVKNVFAKKKHIEYDDLFEPPFDQFGTDAAAKLFTDEELKEIIGIFNSIRI</sequence>
<dbReference type="InterPro" id="IPR007409">
    <property type="entry name" value="Restrct_endonuc_type1_HsdR_N"/>
</dbReference>
<proteinExistence type="predicted"/>
<dbReference type="Pfam" id="PF04313">
    <property type="entry name" value="HSDR_N"/>
    <property type="match status" value="1"/>
</dbReference>
<dbReference type="InterPro" id="IPR050742">
    <property type="entry name" value="Helicase_Restrict-Modif_Enz"/>
</dbReference>
<feature type="domain" description="Helicase ATP-binding" evidence="1">
    <location>
        <begin position="172"/>
        <end position="324"/>
    </location>
</feature>
<dbReference type="Proteomes" id="UP000179243">
    <property type="component" value="Unassembled WGS sequence"/>
</dbReference>
<protein>
    <recommendedName>
        <fullName evidence="1">Helicase ATP-binding domain-containing protein</fullName>
    </recommendedName>
</protein>
<dbReference type="Pfam" id="PF04851">
    <property type="entry name" value="ResIII"/>
    <property type="match status" value="1"/>
</dbReference>
<dbReference type="GO" id="GO:0003677">
    <property type="term" value="F:DNA binding"/>
    <property type="evidence" value="ECO:0007669"/>
    <property type="project" value="UniProtKB-KW"/>
</dbReference>
<dbReference type="Pfam" id="PF00271">
    <property type="entry name" value="Helicase_C"/>
    <property type="match status" value="1"/>
</dbReference>
<gene>
    <name evidence="2" type="ORF">A2519_04260</name>
</gene>
<evidence type="ECO:0000313" key="3">
    <source>
        <dbReference type="Proteomes" id="UP000179243"/>
    </source>
</evidence>
<evidence type="ECO:0000313" key="2">
    <source>
        <dbReference type="EMBL" id="OGK05870.1"/>
    </source>
</evidence>
<dbReference type="SUPFAM" id="SSF52540">
    <property type="entry name" value="P-loop containing nucleoside triphosphate hydrolases"/>
    <property type="match status" value="1"/>
</dbReference>
<dbReference type="PANTHER" id="PTHR47396">
    <property type="entry name" value="TYPE I RESTRICTION ENZYME ECOKI R PROTEIN"/>
    <property type="match status" value="1"/>
</dbReference>
<dbReference type="GO" id="GO:0009307">
    <property type="term" value="P:DNA restriction-modification system"/>
    <property type="evidence" value="ECO:0007669"/>
    <property type="project" value="UniProtKB-KW"/>
</dbReference>
<reference evidence="2 3" key="1">
    <citation type="journal article" date="2016" name="Nat. Commun.">
        <title>Thousands of microbial genomes shed light on interconnected biogeochemical processes in an aquifer system.</title>
        <authorList>
            <person name="Anantharaman K."/>
            <person name="Brown C.T."/>
            <person name="Hug L.A."/>
            <person name="Sharon I."/>
            <person name="Castelle C.J."/>
            <person name="Probst A.J."/>
            <person name="Thomas B.C."/>
            <person name="Singh A."/>
            <person name="Wilkins M.J."/>
            <person name="Karaoz U."/>
            <person name="Brodie E.L."/>
            <person name="Williams K.H."/>
            <person name="Hubbard S.S."/>
            <person name="Banfield J.F."/>
        </authorList>
    </citation>
    <scope>NUCLEOTIDE SEQUENCE [LARGE SCALE GENOMIC DNA]</scope>
</reference>
<dbReference type="GO" id="GO:0009035">
    <property type="term" value="F:type I site-specific deoxyribonuclease activity"/>
    <property type="evidence" value="ECO:0007669"/>
    <property type="project" value="UniProtKB-EC"/>
</dbReference>
<dbReference type="CDD" id="cd18799">
    <property type="entry name" value="SF2_C_EcoAI-like"/>
    <property type="match status" value="1"/>
</dbReference>
<dbReference type="Gene3D" id="3.40.50.300">
    <property type="entry name" value="P-loop containing nucleotide triphosphate hydrolases"/>
    <property type="match status" value="2"/>
</dbReference>
<dbReference type="InterPro" id="IPR006935">
    <property type="entry name" value="Helicase/UvrB_N"/>
</dbReference>
<dbReference type="InterPro" id="IPR027417">
    <property type="entry name" value="P-loop_NTPase"/>
</dbReference>
<dbReference type="InterPro" id="IPR013670">
    <property type="entry name" value="EcoEI_R_C_dom"/>
</dbReference>
<comment type="caution">
    <text evidence="2">The sequence shown here is derived from an EMBL/GenBank/DDBJ whole genome shotgun (WGS) entry which is preliminary data.</text>
</comment>
<accession>A0A1F7FGP0</accession>
<dbReference type="GO" id="GO:0005829">
    <property type="term" value="C:cytosol"/>
    <property type="evidence" value="ECO:0007669"/>
    <property type="project" value="TreeGrafter"/>
</dbReference>
<dbReference type="GO" id="GO:0005524">
    <property type="term" value="F:ATP binding"/>
    <property type="evidence" value="ECO:0007669"/>
    <property type="project" value="UniProtKB-KW"/>
</dbReference>
<dbReference type="PROSITE" id="PS51192">
    <property type="entry name" value="HELICASE_ATP_BIND_1"/>
    <property type="match status" value="1"/>
</dbReference>
<dbReference type="InterPro" id="IPR001650">
    <property type="entry name" value="Helicase_C-like"/>
</dbReference>
<dbReference type="CDD" id="cd18032">
    <property type="entry name" value="DEXHc_RE_I_III_res"/>
    <property type="match status" value="1"/>
</dbReference>
<dbReference type="Pfam" id="PF08463">
    <property type="entry name" value="EcoEI_R_C"/>
    <property type="match status" value="1"/>
</dbReference>
<organism evidence="2 3">
    <name type="scientific">Candidatus Raymondbacteria bacterium RIFOXYD12_FULL_49_13</name>
    <dbReference type="NCBI Taxonomy" id="1817890"/>
    <lineage>
        <taxon>Bacteria</taxon>
        <taxon>Raymondiibacteriota</taxon>
    </lineage>
</organism>